<keyword evidence="2" id="KW-0808">Transferase</keyword>
<sequence length="249" mass="28449">MLQTIVIELRGGLGNQLFQLAAGEYLALTLNRILILETDPSPHSSVPYLDTLLKRWSHCHRPHHDATIVEETTLAFQDWSRLTEYTHAKALGYFQDWRYVHTSFLYNLNRSFSRQVLSKYPEINQTVFIHIRGGDYKGHVLHGVDLTQYYANAMALFPEGTVYSIFTNDVEYAKKMNLPGSIIEENEVDSLFLMTQCKGGICANSTYSWWGAYLNPHRTLVLPDTWFAMPGFNAEGLYFPGSIKCPVSQ</sequence>
<keyword evidence="1" id="KW-0328">Glycosyltransferase</keyword>
<evidence type="ECO:0008006" key="4">
    <source>
        <dbReference type="Google" id="ProtNLM"/>
    </source>
</evidence>
<dbReference type="GO" id="GO:0016020">
    <property type="term" value="C:membrane"/>
    <property type="evidence" value="ECO:0007669"/>
    <property type="project" value="InterPro"/>
</dbReference>
<name>A0A6C0M2C4_9ZZZZ</name>
<dbReference type="GO" id="GO:0008107">
    <property type="term" value="F:galactoside 2-alpha-L-fucosyltransferase activity"/>
    <property type="evidence" value="ECO:0007669"/>
    <property type="project" value="InterPro"/>
</dbReference>
<dbReference type="Pfam" id="PF01531">
    <property type="entry name" value="Glyco_transf_11"/>
    <property type="match status" value="1"/>
</dbReference>
<dbReference type="CDD" id="cd11301">
    <property type="entry name" value="Fut1_Fut2_like"/>
    <property type="match status" value="1"/>
</dbReference>
<dbReference type="EMBL" id="MN740639">
    <property type="protein sequence ID" value="QHU36468.1"/>
    <property type="molecule type" value="Genomic_DNA"/>
</dbReference>
<evidence type="ECO:0000313" key="3">
    <source>
        <dbReference type="EMBL" id="QHU36468.1"/>
    </source>
</evidence>
<dbReference type="PANTHER" id="PTHR11927">
    <property type="entry name" value="GALACTOSIDE 2-L-FUCOSYLTRANSFERASE"/>
    <property type="match status" value="1"/>
</dbReference>
<evidence type="ECO:0000256" key="2">
    <source>
        <dbReference type="ARBA" id="ARBA00022679"/>
    </source>
</evidence>
<organism evidence="3">
    <name type="scientific">viral metagenome</name>
    <dbReference type="NCBI Taxonomy" id="1070528"/>
    <lineage>
        <taxon>unclassified sequences</taxon>
        <taxon>metagenomes</taxon>
        <taxon>organismal metagenomes</taxon>
    </lineage>
</organism>
<reference evidence="3" key="1">
    <citation type="journal article" date="2020" name="Nature">
        <title>Giant virus diversity and host interactions through global metagenomics.</title>
        <authorList>
            <person name="Schulz F."/>
            <person name="Roux S."/>
            <person name="Paez-Espino D."/>
            <person name="Jungbluth S."/>
            <person name="Walsh D.A."/>
            <person name="Denef V.J."/>
            <person name="McMahon K.D."/>
            <person name="Konstantinidis K.T."/>
            <person name="Eloe-Fadrosh E.A."/>
            <person name="Kyrpides N.C."/>
            <person name="Woyke T."/>
        </authorList>
    </citation>
    <scope>NUCLEOTIDE SEQUENCE</scope>
    <source>
        <strain evidence="3">GVMAG-S-1035231-58</strain>
    </source>
</reference>
<dbReference type="PANTHER" id="PTHR11927:SF9">
    <property type="entry name" value="L-FUCOSYLTRANSFERASE"/>
    <property type="match status" value="1"/>
</dbReference>
<accession>A0A6C0M2C4</accession>
<proteinExistence type="predicted"/>
<dbReference type="GO" id="GO:0005975">
    <property type="term" value="P:carbohydrate metabolic process"/>
    <property type="evidence" value="ECO:0007669"/>
    <property type="project" value="InterPro"/>
</dbReference>
<protein>
    <recommendedName>
        <fullName evidence="4">Glycosyltransferase</fullName>
    </recommendedName>
</protein>
<evidence type="ECO:0000256" key="1">
    <source>
        <dbReference type="ARBA" id="ARBA00022676"/>
    </source>
</evidence>
<dbReference type="AlphaFoldDB" id="A0A6C0M2C4"/>
<dbReference type="InterPro" id="IPR002516">
    <property type="entry name" value="Glyco_trans_11"/>
</dbReference>